<evidence type="ECO:0000256" key="4">
    <source>
        <dbReference type="ARBA" id="ARBA00022475"/>
    </source>
</evidence>
<feature type="transmembrane region" description="Helical" evidence="9">
    <location>
        <begin position="85"/>
        <end position="105"/>
    </location>
</feature>
<evidence type="ECO:0000256" key="6">
    <source>
        <dbReference type="ARBA" id="ARBA00022970"/>
    </source>
</evidence>
<protein>
    <submittedName>
        <fullName evidence="11">ABC transporter permease</fullName>
    </submittedName>
</protein>
<dbReference type="InterPro" id="IPR010065">
    <property type="entry name" value="AA_ABC_transptr_permease_3TM"/>
</dbReference>
<accession>A0A917SX38</accession>
<evidence type="ECO:0000256" key="1">
    <source>
        <dbReference type="ARBA" id="ARBA00004651"/>
    </source>
</evidence>
<feature type="transmembrane region" description="Helical" evidence="9">
    <location>
        <begin position="255"/>
        <end position="273"/>
    </location>
</feature>
<reference evidence="11" key="2">
    <citation type="submission" date="2020-09" db="EMBL/GenBank/DDBJ databases">
        <authorList>
            <person name="Sun Q."/>
            <person name="Zhou Y."/>
        </authorList>
    </citation>
    <scope>NUCLEOTIDE SEQUENCE</scope>
    <source>
        <strain evidence="11">CGMCC 4.7308</strain>
    </source>
</reference>
<evidence type="ECO:0000313" key="11">
    <source>
        <dbReference type="EMBL" id="GGM01031.1"/>
    </source>
</evidence>
<evidence type="ECO:0000313" key="12">
    <source>
        <dbReference type="Proteomes" id="UP000655208"/>
    </source>
</evidence>
<evidence type="ECO:0000256" key="7">
    <source>
        <dbReference type="ARBA" id="ARBA00022989"/>
    </source>
</evidence>
<keyword evidence="12" id="KW-1185">Reference proteome</keyword>
<feature type="domain" description="ABC transmembrane type-1" evidence="10">
    <location>
        <begin position="81"/>
        <end position="276"/>
    </location>
</feature>
<dbReference type="SUPFAM" id="SSF161098">
    <property type="entry name" value="MetI-like"/>
    <property type="match status" value="1"/>
</dbReference>
<comment type="similarity">
    <text evidence="2">Belongs to the binding-protein-dependent transport system permease family. HisMQ subfamily.</text>
</comment>
<keyword evidence="5 9" id="KW-0812">Transmembrane</keyword>
<evidence type="ECO:0000259" key="10">
    <source>
        <dbReference type="PROSITE" id="PS50928"/>
    </source>
</evidence>
<dbReference type="Pfam" id="PF00528">
    <property type="entry name" value="BPD_transp_1"/>
    <property type="match status" value="1"/>
</dbReference>
<dbReference type="Gene3D" id="1.10.3720.10">
    <property type="entry name" value="MetI-like"/>
    <property type="match status" value="1"/>
</dbReference>
<keyword evidence="6" id="KW-0029">Amino-acid transport</keyword>
<keyword evidence="8 9" id="KW-0472">Membrane</keyword>
<comment type="subcellular location">
    <subcellularLocation>
        <location evidence="1 9">Cell membrane</location>
        <topology evidence="1 9">Multi-pass membrane protein</topology>
    </subcellularLocation>
</comment>
<organism evidence="11 12">
    <name type="scientific">Nakamurella endophytica</name>
    <dbReference type="NCBI Taxonomy" id="1748367"/>
    <lineage>
        <taxon>Bacteria</taxon>
        <taxon>Bacillati</taxon>
        <taxon>Actinomycetota</taxon>
        <taxon>Actinomycetes</taxon>
        <taxon>Nakamurellales</taxon>
        <taxon>Nakamurellaceae</taxon>
        <taxon>Nakamurella</taxon>
    </lineage>
</organism>
<keyword evidence="7 9" id="KW-1133">Transmembrane helix</keyword>
<feature type="transmembrane region" description="Helical" evidence="9">
    <location>
        <begin position="33"/>
        <end position="52"/>
    </location>
</feature>
<feature type="transmembrane region" description="Helical" evidence="9">
    <location>
        <begin position="126"/>
        <end position="143"/>
    </location>
</feature>
<dbReference type="PROSITE" id="PS50928">
    <property type="entry name" value="ABC_TM1"/>
    <property type="match status" value="1"/>
</dbReference>
<name>A0A917SX38_9ACTN</name>
<evidence type="ECO:0000256" key="8">
    <source>
        <dbReference type="ARBA" id="ARBA00023136"/>
    </source>
</evidence>
<dbReference type="NCBIfam" id="TIGR01726">
    <property type="entry name" value="HEQRo_perm_3TM"/>
    <property type="match status" value="1"/>
</dbReference>
<dbReference type="RefSeq" id="WP_229674265.1">
    <property type="nucleotide sequence ID" value="NZ_BMNA01000003.1"/>
</dbReference>
<dbReference type="InterPro" id="IPR035906">
    <property type="entry name" value="MetI-like_sf"/>
</dbReference>
<dbReference type="AlphaFoldDB" id="A0A917SX38"/>
<dbReference type="GO" id="GO:0006865">
    <property type="term" value="P:amino acid transport"/>
    <property type="evidence" value="ECO:0007669"/>
    <property type="project" value="UniProtKB-KW"/>
</dbReference>
<gene>
    <name evidence="11" type="ORF">GCM10011594_21390</name>
</gene>
<comment type="caution">
    <text evidence="11">The sequence shown here is derived from an EMBL/GenBank/DDBJ whole genome shotgun (WGS) entry which is preliminary data.</text>
</comment>
<keyword evidence="4" id="KW-1003">Cell membrane</keyword>
<evidence type="ECO:0000256" key="2">
    <source>
        <dbReference type="ARBA" id="ARBA00010072"/>
    </source>
</evidence>
<proteinExistence type="inferred from homology"/>
<evidence type="ECO:0000256" key="9">
    <source>
        <dbReference type="RuleBase" id="RU363032"/>
    </source>
</evidence>
<dbReference type="CDD" id="cd06261">
    <property type="entry name" value="TM_PBP2"/>
    <property type="match status" value="1"/>
</dbReference>
<sequence length="292" mass="31857">MSTRGTAPGDAWVPSPVQQERLAYRRRRSRRSALIAAVSTVVVLGAVAVAVVHTRGWPQFRHAFFDLSYGVQVLPDIAKGLWLNVRIMVVCEVVILVLALLLALARSLRGPAFFPLRALSTVYTDVFRGLPALLVIFLLGFGVPSLRIGWLTSNALVWGSIGLILTYSAYVAEVFRAGIESVHPSQRAAARSLGLTHAQTMRHVVLPQAVRRVVPPLLNDLVSLQKDTALVAVLGTVYYDAVLQAQIDIAESFNYTPYVVAGLLFLVLTIPLTRLTDWVARRQGWAGATGPV</sequence>
<reference evidence="11" key="1">
    <citation type="journal article" date="2014" name="Int. J. Syst. Evol. Microbiol.">
        <title>Complete genome sequence of Corynebacterium casei LMG S-19264T (=DSM 44701T), isolated from a smear-ripened cheese.</title>
        <authorList>
            <consortium name="US DOE Joint Genome Institute (JGI-PGF)"/>
            <person name="Walter F."/>
            <person name="Albersmeier A."/>
            <person name="Kalinowski J."/>
            <person name="Ruckert C."/>
        </authorList>
    </citation>
    <scope>NUCLEOTIDE SEQUENCE</scope>
    <source>
        <strain evidence="11">CGMCC 4.7308</strain>
    </source>
</reference>
<keyword evidence="3 9" id="KW-0813">Transport</keyword>
<dbReference type="PANTHER" id="PTHR30614">
    <property type="entry name" value="MEMBRANE COMPONENT OF AMINO ACID ABC TRANSPORTER"/>
    <property type="match status" value="1"/>
</dbReference>
<dbReference type="GO" id="GO:0022857">
    <property type="term" value="F:transmembrane transporter activity"/>
    <property type="evidence" value="ECO:0007669"/>
    <property type="project" value="InterPro"/>
</dbReference>
<dbReference type="PANTHER" id="PTHR30614:SF20">
    <property type="entry name" value="GLUTAMINE TRANSPORT SYSTEM PERMEASE PROTEIN GLNP"/>
    <property type="match status" value="1"/>
</dbReference>
<dbReference type="EMBL" id="BMNA01000003">
    <property type="protein sequence ID" value="GGM01031.1"/>
    <property type="molecule type" value="Genomic_DNA"/>
</dbReference>
<evidence type="ECO:0000256" key="3">
    <source>
        <dbReference type="ARBA" id="ARBA00022448"/>
    </source>
</evidence>
<feature type="transmembrane region" description="Helical" evidence="9">
    <location>
        <begin position="155"/>
        <end position="175"/>
    </location>
</feature>
<dbReference type="InterPro" id="IPR043429">
    <property type="entry name" value="ArtM/GltK/GlnP/TcyL/YhdX-like"/>
</dbReference>
<dbReference type="GO" id="GO:0043190">
    <property type="term" value="C:ATP-binding cassette (ABC) transporter complex"/>
    <property type="evidence" value="ECO:0007669"/>
    <property type="project" value="InterPro"/>
</dbReference>
<dbReference type="InterPro" id="IPR000515">
    <property type="entry name" value="MetI-like"/>
</dbReference>
<dbReference type="Proteomes" id="UP000655208">
    <property type="component" value="Unassembled WGS sequence"/>
</dbReference>
<evidence type="ECO:0000256" key="5">
    <source>
        <dbReference type="ARBA" id="ARBA00022692"/>
    </source>
</evidence>